<reference evidence="7 8" key="1">
    <citation type="journal article" date="2024" name="BMC Genomics">
        <title>De novo assembly and annotation of Popillia japonica's genome with initial clues to its potential as an invasive pest.</title>
        <authorList>
            <person name="Cucini C."/>
            <person name="Boschi S."/>
            <person name="Funari R."/>
            <person name="Cardaioli E."/>
            <person name="Iannotti N."/>
            <person name="Marturano G."/>
            <person name="Paoli F."/>
            <person name="Bruttini M."/>
            <person name="Carapelli A."/>
            <person name="Frati F."/>
            <person name="Nardi F."/>
        </authorList>
    </citation>
    <scope>NUCLEOTIDE SEQUENCE [LARGE SCALE GENOMIC DNA]</scope>
    <source>
        <strain evidence="7">DMR45628</strain>
    </source>
</reference>
<dbReference type="GO" id="GO:0008270">
    <property type="term" value="F:zinc ion binding"/>
    <property type="evidence" value="ECO:0007669"/>
    <property type="project" value="UniProtKB-KW"/>
</dbReference>
<dbReference type="PROSITE" id="PS51805">
    <property type="entry name" value="EPHD"/>
    <property type="match status" value="1"/>
</dbReference>
<feature type="compositionally biased region" description="Basic and acidic residues" evidence="5">
    <location>
        <begin position="485"/>
        <end position="494"/>
    </location>
</feature>
<feature type="region of interest" description="Disordered" evidence="5">
    <location>
        <begin position="394"/>
        <end position="437"/>
    </location>
</feature>
<feature type="region of interest" description="Disordered" evidence="5">
    <location>
        <begin position="370"/>
        <end position="389"/>
    </location>
</feature>
<feature type="compositionally biased region" description="Basic residues" evidence="5">
    <location>
        <begin position="549"/>
        <end position="558"/>
    </location>
</feature>
<dbReference type="AlphaFoldDB" id="A0AAW1IUP2"/>
<gene>
    <name evidence="7" type="ORF">QE152_g34061</name>
</gene>
<dbReference type="InterPro" id="IPR034732">
    <property type="entry name" value="EPHD"/>
</dbReference>
<keyword evidence="2" id="KW-0479">Metal-binding</keyword>
<feature type="compositionally biased region" description="Polar residues" evidence="5">
    <location>
        <begin position="214"/>
        <end position="245"/>
    </location>
</feature>
<organism evidence="7 8">
    <name type="scientific">Popillia japonica</name>
    <name type="common">Japanese beetle</name>
    <dbReference type="NCBI Taxonomy" id="7064"/>
    <lineage>
        <taxon>Eukaryota</taxon>
        <taxon>Metazoa</taxon>
        <taxon>Ecdysozoa</taxon>
        <taxon>Arthropoda</taxon>
        <taxon>Hexapoda</taxon>
        <taxon>Insecta</taxon>
        <taxon>Pterygota</taxon>
        <taxon>Neoptera</taxon>
        <taxon>Endopterygota</taxon>
        <taxon>Coleoptera</taxon>
        <taxon>Polyphaga</taxon>
        <taxon>Scarabaeiformia</taxon>
        <taxon>Scarabaeidae</taxon>
        <taxon>Rutelinae</taxon>
        <taxon>Popillia</taxon>
    </lineage>
</organism>
<evidence type="ECO:0000256" key="4">
    <source>
        <dbReference type="ARBA" id="ARBA00022833"/>
    </source>
</evidence>
<name>A0AAW1IUP2_POPJA</name>
<protein>
    <recommendedName>
        <fullName evidence="6">PHD-type domain-containing protein</fullName>
    </recommendedName>
</protein>
<dbReference type="GO" id="GO:0006357">
    <property type="term" value="P:regulation of transcription by RNA polymerase II"/>
    <property type="evidence" value="ECO:0007669"/>
    <property type="project" value="TreeGrafter"/>
</dbReference>
<keyword evidence="1" id="KW-0597">Phosphoprotein</keyword>
<feature type="region of interest" description="Disordered" evidence="5">
    <location>
        <begin position="136"/>
        <end position="357"/>
    </location>
</feature>
<evidence type="ECO:0000256" key="2">
    <source>
        <dbReference type="ARBA" id="ARBA00022723"/>
    </source>
</evidence>
<feature type="region of interest" description="Disordered" evidence="5">
    <location>
        <begin position="729"/>
        <end position="752"/>
    </location>
</feature>
<keyword evidence="3" id="KW-0863">Zinc-finger</keyword>
<dbReference type="Gene3D" id="3.30.40.10">
    <property type="entry name" value="Zinc/RING finger domain, C3HC4 (zinc finger)"/>
    <property type="match status" value="1"/>
</dbReference>
<dbReference type="Proteomes" id="UP001458880">
    <property type="component" value="Unassembled WGS sequence"/>
</dbReference>
<feature type="region of interest" description="Disordered" evidence="5">
    <location>
        <begin position="485"/>
        <end position="560"/>
    </location>
</feature>
<feature type="compositionally biased region" description="Polar residues" evidence="5">
    <location>
        <begin position="370"/>
        <end position="386"/>
    </location>
</feature>
<proteinExistence type="predicted"/>
<keyword evidence="4" id="KW-0862">Zinc</keyword>
<feature type="compositionally biased region" description="Polar residues" evidence="5">
    <location>
        <begin position="497"/>
        <end position="511"/>
    </location>
</feature>
<dbReference type="PANTHER" id="PTHR14955">
    <property type="entry name" value="RETINOIC ACID INDUCED 1/TRANSCRIPTION FACTOR 20"/>
    <property type="match status" value="1"/>
</dbReference>
<evidence type="ECO:0000313" key="8">
    <source>
        <dbReference type="Proteomes" id="UP001458880"/>
    </source>
</evidence>
<comment type="caution">
    <text evidence="7">The sequence shown here is derived from an EMBL/GenBank/DDBJ whole genome shotgun (WGS) entry which is preliminary data.</text>
</comment>
<dbReference type="EMBL" id="JASPKY010000535">
    <property type="protein sequence ID" value="KAK9693657.1"/>
    <property type="molecule type" value="Genomic_DNA"/>
</dbReference>
<dbReference type="PANTHER" id="PTHR14955:SF4">
    <property type="entry name" value="PHD-TYPE DOMAIN-CONTAINING PROTEIN"/>
    <property type="match status" value="1"/>
</dbReference>
<keyword evidence="8" id="KW-1185">Reference proteome</keyword>
<feature type="compositionally biased region" description="Polar residues" evidence="5">
    <location>
        <begin position="302"/>
        <end position="318"/>
    </location>
</feature>
<evidence type="ECO:0000259" key="6">
    <source>
        <dbReference type="PROSITE" id="PS51805"/>
    </source>
</evidence>
<feature type="compositionally biased region" description="Basic and acidic residues" evidence="5">
    <location>
        <begin position="319"/>
        <end position="333"/>
    </location>
</feature>
<feature type="compositionally biased region" description="Polar residues" evidence="5">
    <location>
        <begin position="184"/>
        <end position="194"/>
    </location>
</feature>
<evidence type="ECO:0000256" key="1">
    <source>
        <dbReference type="ARBA" id="ARBA00022553"/>
    </source>
</evidence>
<evidence type="ECO:0000313" key="7">
    <source>
        <dbReference type="EMBL" id="KAK9693657.1"/>
    </source>
</evidence>
<dbReference type="InterPro" id="IPR052440">
    <property type="entry name" value="Trans_Reg/Chrom_Remod"/>
</dbReference>
<dbReference type="GO" id="GO:0005634">
    <property type="term" value="C:nucleus"/>
    <property type="evidence" value="ECO:0007669"/>
    <property type="project" value="TreeGrafter"/>
</dbReference>
<feature type="compositionally biased region" description="Basic residues" evidence="5">
    <location>
        <begin position="519"/>
        <end position="541"/>
    </location>
</feature>
<evidence type="ECO:0000256" key="3">
    <source>
        <dbReference type="ARBA" id="ARBA00022771"/>
    </source>
</evidence>
<accession>A0AAW1IUP2</accession>
<sequence>MSGGPPHHSHGRQVPPTNAAWNRLQVPNYYPRQPQLAHMSNEHPLLHQPTWHTPTTEPMKTIPHPHMFNLEQMLQERSYPRSGVDLTLTRNGSQNGDLPTTPISLSVRDTNKINSLPASALEIQAVELKTPVMKSLSPGLKSTSPGVKPLSPAISTSPGLMERQGSPKSSKKPPKRMDSILERLNSQPPQSETNPTEKTNSEVSSEKSTEKTVQPIQSVIVQPSNSIHDENSNSSSILNVPTPTNLREEEVTSPYSNDDSLDSNKSRRKRKPSKTIRLTKESDKAPELNEDPLKLDTVVKETVSTNIETEPTATTESAKSSDEANEPEKERPASRSSDTSPAAKKTRRKTSSESETIAKIAAMVQEVVNESTTVESQNEDTSNKAVSVSVIRDTTKELQTSSNSIESESSDKTTSDKLDEDPLSVTPPDLPCTTIITPAQRKATNFVEVENKLEEMFAGIEESSTTPKVDPLEIDCEKIDDFINDSKDETDSRFDGPSTSQNDVSSTSNDLLNLDKSSPKKARVARRKANNSYEKKKKGKKVREFSKSKTAKKGKKSVNGKQIKTNAIKDIYAYDSGSNTSSVKSKGPFIQIKGPRDSPISVSIVNTAVEDETEKKSSKNKKFHDDSEYRHKVRSKGLHCSTLSNKYDAQTKDVSWICVFCKRGPHSTDPNVRGPSIFSAQVLPPGDLFGPYVITSNCPEYERRLDDPYDKQFKSKKIARVLDASSSSNVQMKVSGKKSKRKHSESDRSFNELDVNDPNLGITETGEKTFEIWVHEDCVVWSPGVYLVGPKIIGLEEAVWTSCNVACARCGFKGANVCCLKRGCTNVMHFGCAVASNWQLTCDNYTALCIAHKSV</sequence>
<feature type="compositionally biased region" description="Basic and acidic residues" evidence="5">
    <location>
        <begin position="278"/>
        <end position="299"/>
    </location>
</feature>
<evidence type="ECO:0000256" key="5">
    <source>
        <dbReference type="SAM" id="MobiDB-lite"/>
    </source>
</evidence>
<dbReference type="InterPro" id="IPR013083">
    <property type="entry name" value="Znf_RING/FYVE/PHD"/>
</dbReference>
<feature type="domain" description="PHD-type" evidence="6">
    <location>
        <begin position="742"/>
        <end position="853"/>
    </location>
</feature>